<evidence type="ECO:0000256" key="11">
    <source>
        <dbReference type="ARBA" id="ARBA00084087"/>
    </source>
</evidence>
<dbReference type="Pfam" id="PF05222">
    <property type="entry name" value="AlaDh_PNT_N"/>
    <property type="match status" value="1"/>
</dbReference>
<evidence type="ECO:0000256" key="9">
    <source>
        <dbReference type="ARBA" id="ARBA00071353"/>
    </source>
</evidence>
<comment type="catalytic activity">
    <reaction evidence="8">
        <text>NAD(+) + NADPH + H(+)(in) = NADH + NADP(+) + H(+)(out)</text>
        <dbReference type="Rhea" id="RHEA:47992"/>
        <dbReference type="ChEBI" id="CHEBI:15378"/>
        <dbReference type="ChEBI" id="CHEBI:57540"/>
        <dbReference type="ChEBI" id="CHEBI:57783"/>
        <dbReference type="ChEBI" id="CHEBI:57945"/>
        <dbReference type="ChEBI" id="CHEBI:58349"/>
        <dbReference type="EC" id="7.1.1.1"/>
    </reaction>
</comment>
<sequence>MNVAVPRETFPGERRVAIAPAAIPGLVKAGLGVFVETGAGTQAGFTDAAYTEKGATIVQDRADLFRMADIILQVRTPGANPEEGSRDIELLRPEHVLIGLTDPFTHPAISRRVAETGATLFSMELIPRITRAQSMDALSSMATLAGYRAVLLAATHLPKMFPMLMTAAGTITPARVFVIGVGVAGLMAIAQAKRLGAVVEAYDVRPAVREQVQSLGAKFVEMELDAKDSEDTGGYAKAMGEEFYRKQRELMARVVAANDVVITTAAIPGRKAPVLVTRDMVESMHPGSVVVDLAALTGGNCELTRPDEIVDHNGVTILGPTNVPSDLARDASQMYGKNITTLLLSMMKNGALDMNRDDEVVSGTMVTHGGHVVHPRIVECLEQCYE</sequence>
<dbReference type="GO" id="GO:0016491">
    <property type="term" value="F:oxidoreductase activity"/>
    <property type="evidence" value="ECO:0007669"/>
    <property type="project" value="UniProtKB-KW"/>
</dbReference>
<keyword evidence="6" id="KW-1278">Translocase</keyword>
<keyword evidence="5" id="KW-0521">NADP</keyword>
<accession>A0A846QTR0</accession>
<dbReference type="GO" id="GO:0006740">
    <property type="term" value="P:NADPH regeneration"/>
    <property type="evidence" value="ECO:0007669"/>
    <property type="project" value="TreeGrafter"/>
</dbReference>
<dbReference type="SUPFAM" id="SSF52283">
    <property type="entry name" value="Formate/glycerate dehydrogenase catalytic domain-like"/>
    <property type="match status" value="1"/>
</dbReference>
<evidence type="ECO:0000259" key="12">
    <source>
        <dbReference type="SMART" id="SM01002"/>
    </source>
</evidence>
<dbReference type="GO" id="GO:0005886">
    <property type="term" value="C:plasma membrane"/>
    <property type="evidence" value="ECO:0007669"/>
    <property type="project" value="TreeGrafter"/>
</dbReference>
<evidence type="ECO:0000313" key="14">
    <source>
        <dbReference type="EMBL" id="NJB68865.1"/>
    </source>
</evidence>
<dbReference type="Proteomes" id="UP000580856">
    <property type="component" value="Unassembled WGS sequence"/>
</dbReference>
<keyword evidence="7" id="KW-0520">NAD</keyword>
<dbReference type="InterPro" id="IPR008143">
    <property type="entry name" value="Ala_DH/PNT_CS2"/>
</dbReference>
<dbReference type="CDD" id="cd05304">
    <property type="entry name" value="Rubrum_tdh"/>
    <property type="match status" value="1"/>
</dbReference>
<comment type="caution">
    <text evidence="14">The sequence shown here is derived from an EMBL/GenBank/DDBJ whole genome shotgun (WGS) entry which is preliminary data.</text>
</comment>
<evidence type="ECO:0000256" key="2">
    <source>
        <dbReference type="ARBA" id="ARBA00005689"/>
    </source>
</evidence>
<feature type="domain" description="Alanine dehydrogenase/pyridine nucleotide transhydrogenase N-terminal" evidence="13">
    <location>
        <begin position="4"/>
        <end position="145"/>
    </location>
</feature>
<dbReference type="PANTHER" id="PTHR10160:SF19">
    <property type="entry name" value="PROTON-TRANSLOCATING NAD(P)(+) TRANSHYDROGENASE"/>
    <property type="match status" value="1"/>
</dbReference>
<dbReference type="Pfam" id="PF01262">
    <property type="entry name" value="AlaDh_PNT_C"/>
    <property type="match status" value="1"/>
</dbReference>
<dbReference type="EMBL" id="JAATJA010000002">
    <property type="protein sequence ID" value="NJB68865.1"/>
    <property type="molecule type" value="Genomic_DNA"/>
</dbReference>
<protein>
    <recommendedName>
        <fullName evidence="9">NAD(P) transhydrogenase subunit alpha part 1</fullName>
        <ecNumber evidence="3">7.1.1.1</ecNumber>
    </recommendedName>
    <alternativeName>
        <fullName evidence="11">Nicotinamide nucleotide transhydrogenase subunit alpha 1</fullName>
    </alternativeName>
    <alternativeName>
        <fullName evidence="10">Pyridine nucleotide transhydrogenase subunit alpha 1</fullName>
    </alternativeName>
</protein>
<evidence type="ECO:0000313" key="15">
    <source>
        <dbReference type="Proteomes" id="UP000580856"/>
    </source>
</evidence>
<evidence type="ECO:0000256" key="1">
    <source>
        <dbReference type="ARBA" id="ARBA00003943"/>
    </source>
</evidence>
<dbReference type="GO" id="GO:0050661">
    <property type="term" value="F:NADP binding"/>
    <property type="evidence" value="ECO:0007669"/>
    <property type="project" value="TreeGrafter"/>
</dbReference>
<dbReference type="PROSITE" id="PS00837">
    <property type="entry name" value="ALADH_PNT_2"/>
    <property type="match status" value="1"/>
</dbReference>
<comment type="similarity">
    <text evidence="2">Belongs to the AlaDH/PNT family.</text>
</comment>
<dbReference type="InterPro" id="IPR007698">
    <property type="entry name" value="AlaDH/PNT_NAD(H)-bd"/>
</dbReference>
<name>A0A846QTR0_9BACT</name>
<dbReference type="GO" id="GO:0008750">
    <property type="term" value="F:proton-translocating NAD(P)+ transhydrogenase activity"/>
    <property type="evidence" value="ECO:0007669"/>
    <property type="project" value="UniProtKB-EC"/>
</dbReference>
<keyword evidence="15" id="KW-1185">Reference proteome</keyword>
<dbReference type="PANTHER" id="PTHR10160">
    <property type="entry name" value="NAD(P) TRANSHYDROGENASE"/>
    <property type="match status" value="1"/>
</dbReference>
<evidence type="ECO:0000256" key="6">
    <source>
        <dbReference type="ARBA" id="ARBA00022967"/>
    </source>
</evidence>
<dbReference type="FunFam" id="3.40.50.720:FF:000188">
    <property type="entry name" value="NAD(P) transhydrogenase alpha subunit 1"/>
    <property type="match status" value="1"/>
</dbReference>
<organism evidence="14 15">
    <name type="scientific">Desulfobaculum xiamenense</name>
    <dbReference type="NCBI Taxonomy" id="995050"/>
    <lineage>
        <taxon>Bacteria</taxon>
        <taxon>Pseudomonadati</taxon>
        <taxon>Thermodesulfobacteriota</taxon>
        <taxon>Desulfovibrionia</taxon>
        <taxon>Desulfovibrionales</taxon>
        <taxon>Desulfovibrionaceae</taxon>
        <taxon>Desulfobaculum</taxon>
    </lineage>
</organism>
<evidence type="ECO:0000256" key="4">
    <source>
        <dbReference type="ARBA" id="ARBA00022741"/>
    </source>
</evidence>
<proteinExistence type="inferred from homology"/>
<keyword evidence="14" id="KW-0560">Oxidoreductase</keyword>
<evidence type="ECO:0000259" key="13">
    <source>
        <dbReference type="SMART" id="SM01003"/>
    </source>
</evidence>
<dbReference type="AlphaFoldDB" id="A0A846QTR0"/>
<keyword evidence="4" id="KW-0547">Nucleotide-binding</keyword>
<dbReference type="InterPro" id="IPR007886">
    <property type="entry name" value="AlaDH/PNT_N"/>
</dbReference>
<dbReference type="EC" id="7.1.1.1" evidence="3"/>
<evidence type="ECO:0000256" key="3">
    <source>
        <dbReference type="ARBA" id="ARBA00012943"/>
    </source>
</evidence>
<evidence type="ECO:0000256" key="5">
    <source>
        <dbReference type="ARBA" id="ARBA00022857"/>
    </source>
</evidence>
<dbReference type="RefSeq" id="WP_167941898.1">
    <property type="nucleotide sequence ID" value="NZ_JAATJA010000002.1"/>
</dbReference>
<dbReference type="Gene3D" id="3.40.50.720">
    <property type="entry name" value="NAD(P)-binding Rossmann-like Domain"/>
    <property type="match status" value="2"/>
</dbReference>
<evidence type="ECO:0000256" key="8">
    <source>
        <dbReference type="ARBA" id="ARBA00048202"/>
    </source>
</evidence>
<evidence type="ECO:0000256" key="10">
    <source>
        <dbReference type="ARBA" id="ARBA00076996"/>
    </source>
</evidence>
<dbReference type="NCBIfam" id="NF006942">
    <property type="entry name" value="PRK09424.1"/>
    <property type="match status" value="1"/>
</dbReference>
<comment type="function">
    <text evidence="1">The transhydrogenation between NADH and NADP is coupled to respiration and ATP hydrolysis and functions as a proton pump across the membrane.</text>
</comment>
<gene>
    <name evidence="14" type="ORF">GGQ74_002538</name>
</gene>
<evidence type="ECO:0000256" key="7">
    <source>
        <dbReference type="ARBA" id="ARBA00023027"/>
    </source>
</evidence>
<dbReference type="SMART" id="SM01003">
    <property type="entry name" value="AlaDh_PNT_N"/>
    <property type="match status" value="1"/>
</dbReference>
<dbReference type="SMART" id="SM01002">
    <property type="entry name" value="AlaDh_PNT_C"/>
    <property type="match status" value="1"/>
</dbReference>
<dbReference type="SUPFAM" id="SSF51735">
    <property type="entry name" value="NAD(P)-binding Rossmann-fold domains"/>
    <property type="match status" value="1"/>
</dbReference>
<feature type="domain" description="Alanine dehydrogenase/pyridine nucleotide transhydrogenase NAD(H)-binding" evidence="12">
    <location>
        <begin position="154"/>
        <end position="319"/>
    </location>
</feature>
<dbReference type="InterPro" id="IPR036291">
    <property type="entry name" value="NAD(P)-bd_dom_sf"/>
</dbReference>
<reference evidence="14 15" key="1">
    <citation type="submission" date="2020-03" db="EMBL/GenBank/DDBJ databases">
        <title>Genomic Encyclopedia of Type Strains, Phase IV (KMG-IV): sequencing the most valuable type-strain genomes for metagenomic binning, comparative biology and taxonomic classification.</title>
        <authorList>
            <person name="Goeker M."/>
        </authorList>
    </citation>
    <scope>NUCLEOTIDE SEQUENCE [LARGE SCALE GENOMIC DNA]</scope>
    <source>
        <strain evidence="14 15">DSM 24233</strain>
    </source>
</reference>